<reference evidence="3 4" key="1">
    <citation type="submission" date="2020-08" db="EMBL/GenBank/DDBJ databases">
        <title>Sequencing the genomes of 1000 actinobacteria strains.</title>
        <authorList>
            <person name="Klenk H.-P."/>
        </authorList>
    </citation>
    <scope>NUCLEOTIDE SEQUENCE [LARGE SCALE GENOMIC DNA]</scope>
    <source>
        <strain evidence="3 4">DSM 43768</strain>
    </source>
</reference>
<evidence type="ECO:0000313" key="3">
    <source>
        <dbReference type="EMBL" id="MBB6552622.1"/>
    </source>
</evidence>
<dbReference type="AlphaFoldDB" id="A0A7X0NZW2"/>
<evidence type="ECO:0000256" key="1">
    <source>
        <dbReference type="SAM" id="MobiDB-lite"/>
    </source>
</evidence>
<dbReference type="RefSeq" id="WP_185106526.1">
    <property type="nucleotide sequence ID" value="NZ_BAAAXY010000270.1"/>
</dbReference>
<dbReference type="Proteomes" id="UP000565579">
    <property type="component" value="Unassembled WGS sequence"/>
</dbReference>
<keyword evidence="4" id="KW-1185">Reference proteome</keyword>
<gene>
    <name evidence="3" type="ORF">HD593_007417</name>
</gene>
<evidence type="ECO:0000313" key="4">
    <source>
        <dbReference type="Proteomes" id="UP000565579"/>
    </source>
</evidence>
<proteinExistence type="predicted"/>
<dbReference type="Gene3D" id="3.40.630.30">
    <property type="match status" value="1"/>
</dbReference>
<dbReference type="GO" id="GO:0016747">
    <property type="term" value="F:acyltransferase activity, transferring groups other than amino-acyl groups"/>
    <property type="evidence" value="ECO:0007669"/>
    <property type="project" value="InterPro"/>
</dbReference>
<feature type="region of interest" description="Disordered" evidence="1">
    <location>
        <begin position="218"/>
        <end position="258"/>
    </location>
</feature>
<dbReference type="SUPFAM" id="SSF55729">
    <property type="entry name" value="Acyl-CoA N-acyltransferases (Nat)"/>
    <property type="match status" value="1"/>
</dbReference>
<organism evidence="3 4">
    <name type="scientific">Nonomuraea rubra</name>
    <dbReference type="NCBI Taxonomy" id="46180"/>
    <lineage>
        <taxon>Bacteria</taxon>
        <taxon>Bacillati</taxon>
        <taxon>Actinomycetota</taxon>
        <taxon>Actinomycetes</taxon>
        <taxon>Streptosporangiales</taxon>
        <taxon>Streptosporangiaceae</taxon>
        <taxon>Nonomuraea</taxon>
    </lineage>
</organism>
<dbReference type="EMBL" id="JACHMI010000001">
    <property type="protein sequence ID" value="MBB6552622.1"/>
    <property type="molecule type" value="Genomic_DNA"/>
</dbReference>
<dbReference type="InterPro" id="IPR000182">
    <property type="entry name" value="GNAT_dom"/>
</dbReference>
<feature type="compositionally biased region" description="Low complexity" evidence="1">
    <location>
        <begin position="218"/>
        <end position="257"/>
    </location>
</feature>
<evidence type="ECO:0000259" key="2">
    <source>
        <dbReference type="PROSITE" id="PS51186"/>
    </source>
</evidence>
<sequence>MLETGVRAAAEGDMPAVRAVARRFGLLGGWRPGAPDFLDAERAFGTLLLAPGRPGHALGFGGTLRRGELTHLGDLFVLPAHQSSGLGGALLARLLAGDGPRVTFASSDHRALGLYVRHGLRPWCPLLYLTGPATGLPAPPVRVTSPGEVAALDAGVAGGDRRRTLAWYAAVPGVAAYTTGEGYAFVRAIDDEAVIGPAGGTTPQDSVNAVLGALAATATPGPAPSSTAPSSTAPSSTAPSSTATPGTAPGSATPGTAKIAVPGTHPLVPVLVAAGWRIGDLDTLMADDAALGLIRPDRYVPHPDLG</sequence>
<comment type="caution">
    <text evidence="3">The sequence shown here is derived from an EMBL/GenBank/DDBJ whole genome shotgun (WGS) entry which is preliminary data.</text>
</comment>
<protein>
    <submittedName>
        <fullName evidence="3">GNAT superfamily N-acetyltransferase</fullName>
    </submittedName>
</protein>
<dbReference type="InterPro" id="IPR016181">
    <property type="entry name" value="Acyl_CoA_acyltransferase"/>
</dbReference>
<accession>A0A7X0NZW2</accession>
<keyword evidence="3" id="KW-0808">Transferase</keyword>
<dbReference type="PROSITE" id="PS51186">
    <property type="entry name" value="GNAT"/>
    <property type="match status" value="1"/>
</dbReference>
<dbReference type="Pfam" id="PF00583">
    <property type="entry name" value="Acetyltransf_1"/>
    <property type="match status" value="1"/>
</dbReference>
<name>A0A7X0NZW2_9ACTN</name>
<feature type="domain" description="N-acetyltransferase" evidence="2">
    <location>
        <begin position="4"/>
        <end position="132"/>
    </location>
</feature>